<dbReference type="AlphaFoldDB" id="A0A2T3ZJA6"/>
<dbReference type="InterPro" id="IPR036864">
    <property type="entry name" value="Zn2-C6_fun-type_DNA-bd_sf"/>
</dbReference>
<dbReference type="GO" id="GO:0008270">
    <property type="term" value="F:zinc ion binding"/>
    <property type="evidence" value="ECO:0007669"/>
    <property type="project" value="InterPro"/>
</dbReference>
<feature type="non-terminal residue" evidence="4">
    <location>
        <position position="98"/>
    </location>
</feature>
<dbReference type="Pfam" id="PF00172">
    <property type="entry name" value="Zn_clus"/>
    <property type="match status" value="1"/>
</dbReference>
<dbReference type="PROSITE" id="PS50048">
    <property type="entry name" value="ZN2_CY6_FUNGAL_2"/>
    <property type="match status" value="1"/>
</dbReference>
<name>A0A2T3ZJA6_TRIA4</name>
<evidence type="ECO:0000313" key="4">
    <source>
        <dbReference type="EMBL" id="PTB44891.1"/>
    </source>
</evidence>
<dbReference type="PROSITE" id="PS00463">
    <property type="entry name" value="ZN2_CY6_FUNGAL_1"/>
    <property type="match status" value="1"/>
</dbReference>
<dbReference type="OrthoDB" id="5229455at2759"/>
<protein>
    <recommendedName>
        <fullName evidence="3">Zn(2)-C6 fungal-type domain-containing protein</fullName>
    </recommendedName>
</protein>
<evidence type="ECO:0000313" key="5">
    <source>
        <dbReference type="Proteomes" id="UP000240493"/>
    </source>
</evidence>
<accession>A0A2T3ZJA6</accession>
<gene>
    <name evidence="4" type="ORF">M441DRAFT_112050</name>
</gene>
<sequence>MPRRVRKTPWSRTGCSTCKRRRKKCEFYAHLCQTCLRLGLECVQFDIFCPINVVTPTRDSRPTRAVTDGEDQDEASHSSPSSSGSADDAGGSSDAAES</sequence>
<keyword evidence="1" id="KW-0539">Nucleus</keyword>
<organism evidence="4 5">
    <name type="scientific">Trichoderma asperellum (strain ATCC 204424 / CBS 433.97 / NBRC 101777)</name>
    <dbReference type="NCBI Taxonomy" id="1042311"/>
    <lineage>
        <taxon>Eukaryota</taxon>
        <taxon>Fungi</taxon>
        <taxon>Dikarya</taxon>
        <taxon>Ascomycota</taxon>
        <taxon>Pezizomycotina</taxon>
        <taxon>Sordariomycetes</taxon>
        <taxon>Hypocreomycetidae</taxon>
        <taxon>Hypocreales</taxon>
        <taxon>Hypocreaceae</taxon>
        <taxon>Trichoderma</taxon>
    </lineage>
</organism>
<reference evidence="4 5" key="1">
    <citation type="submission" date="2016-07" db="EMBL/GenBank/DDBJ databases">
        <title>Multiple horizontal gene transfer events from other fungi enriched the ability of initially mycotrophic Trichoderma (Ascomycota) to feed on dead plant biomass.</title>
        <authorList>
            <consortium name="DOE Joint Genome Institute"/>
            <person name="Aerts A."/>
            <person name="Atanasova L."/>
            <person name="Chenthamara K."/>
            <person name="Zhang J."/>
            <person name="Grujic M."/>
            <person name="Henrissat B."/>
            <person name="Kuo A."/>
            <person name="Salamov A."/>
            <person name="Lipzen A."/>
            <person name="Labutti K."/>
            <person name="Barry K."/>
            <person name="Miao Y."/>
            <person name="Rahimi M.J."/>
            <person name="Shen Q."/>
            <person name="Grigoriev I.V."/>
            <person name="Kubicek C.P."/>
            <person name="Druzhinina I.S."/>
        </authorList>
    </citation>
    <scope>NUCLEOTIDE SEQUENCE [LARGE SCALE GENOMIC DNA]</scope>
    <source>
        <strain evidence="4 5">CBS 433.97</strain>
    </source>
</reference>
<dbReference type="Proteomes" id="UP000240493">
    <property type="component" value="Unassembled WGS sequence"/>
</dbReference>
<dbReference type="GO" id="GO:0000981">
    <property type="term" value="F:DNA-binding transcription factor activity, RNA polymerase II-specific"/>
    <property type="evidence" value="ECO:0007669"/>
    <property type="project" value="InterPro"/>
</dbReference>
<keyword evidence="5" id="KW-1185">Reference proteome</keyword>
<dbReference type="Gene3D" id="4.10.240.10">
    <property type="entry name" value="Zn(2)-C6 fungal-type DNA-binding domain"/>
    <property type="match status" value="1"/>
</dbReference>
<dbReference type="CDD" id="cd00067">
    <property type="entry name" value="GAL4"/>
    <property type="match status" value="1"/>
</dbReference>
<dbReference type="SUPFAM" id="SSF57701">
    <property type="entry name" value="Zn2/Cys6 DNA-binding domain"/>
    <property type="match status" value="1"/>
</dbReference>
<evidence type="ECO:0000256" key="1">
    <source>
        <dbReference type="ARBA" id="ARBA00023242"/>
    </source>
</evidence>
<evidence type="ECO:0000256" key="2">
    <source>
        <dbReference type="SAM" id="MobiDB-lite"/>
    </source>
</evidence>
<proteinExistence type="predicted"/>
<dbReference type="InterPro" id="IPR001138">
    <property type="entry name" value="Zn2Cys6_DnaBD"/>
</dbReference>
<feature type="compositionally biased region" description="Low complexity" evidence="2">
    <location>
        <begin position="77"/>
        <end position="98"/>
    </location>
</feature>
<feature type="region of interest" description="Disordered" evidence="2">
    <location>
        <begin position="57"/>
        <end position="98"/>
    </location>
</feature>
<evidence type="ECO:0000259" key="3">
    <source>
        <dbReference type="PROSITE" id="PS50048"/>
    </source>
</evidence>
<feature type="domain" description="Zn(2)-C6 fungal-type" evidence="3">
    <location>
        <begin position="14"/>
        <end position="44"/>
    </location>
</feature>
<dbReference type="EMBL" id="KZ679257">
    <property type="protein sequence ID" value="PTB44891.1"/>
    <property type="molecule type" value="Genomic_DNA"/>
</dbReference>